<dbReference type="AlphaFoldDB" id="A0A5C7FIY0"/>
<comment type="caution">
    <text evidence="2">The sequence shown here is derived from an EMBL/GenBank/DDBJ whole genome shotgun (WGS) entry which is preliminary data.</text>
</comment>
<feature type="compositionally biased region" description="Basic and acidic residues" evidence="1">
    <location>
        <begin position="78"/>
        <end position="91"/>
    </location>
</feature>
<gene>
    <name evidence="2" type="ORF">FUA23_08785</name>
</gene>
<keyword evidence="3" id="KW-1185">Reference proteome</keyword>
<feature type="region of interest" description="Disordered" evidence="1">
    <location>
        <begin position="68"/>
        <end position="91"/>
    </location>
</feature>
<dbReference type="EMBL" id="VOXD01000011">
    <property type="protein sequence ID" value="TXF89773.1"/>
    <property type="molecule type" value="Genomic_DNA"/>
</dbReference>
<name>A0A5C7FIY0_9BACT</name>
<dbReference type="Proteomes" id="UP000321907">
    <property type="component" value="Unassembled WGS sequence"/>
</dbReference>
<feature type="compositionally biased region" description="Acidic residues" evidence="1">
    <location>
        <begin position="68"/>
        <end position="77"/>
    </location>
</feature>
<protein>
    <submittedName>
        <fullName evidence="2">Uncharacterized protein</fullName>
    </submittedName>
</protein>
<proteinExistence type="predicted"/>
<evidence type="ECO:0000313" key="3">
    <source>
        <dbReference type="Proteomes" id="UP000321907"/>
    </source>
</evidence>
<organism evidence="2 3">
    <name type="scientific">Neolewinella aurantiaca</name>
    <dbReference type="NCBI Taxonomy" id="2602767"/>
    <lineage>
        <taxon>Bacteria</taxon>
        <taxon>Pseudomonadati</taxon>
        <taxon>Bacteroidota</taxon>
        <taxon>Saprospiria</taxon>
        <taxon>Saprospirales</taxon>
        <taxon>Lewinellaceae</taxon>
        <taxon>Neolewinella</taxon>
    </lineage>
</organism>
<evidence type="ECO:0000256" key="1">
    <source>
        <dbReference type="SAM" id="MobiDB-lite"/>
    </source>
</evidence>
<dbReference type="RefSeq" id="WP_147930366.1">
    <property type="nucleotide sequence ID" value="NZ_VOXD01000011.1"/>
</dbReference>
<evidence type="ECO:0000313" key="2">
    <source>
        <dbReference type="EMBL" id="TXF89773.1"/>
    </source>
</evidence>
<sequence>MNIFALKGHRVRAVDPLPPPSNGWPTIDPQGLTAGELYTVECTEVHSYNTVVSLQEISDRSYNSVLFEDVDEQSEEDDAKHPYHQRDEEDY</sequence>
<reference evidence="2 3" key="1">
    <citation type="submission" date="2019-08" db="EMBL/GenBank/DDBJ databases">
        <title>Lewinella sp. strain SSH13 Genome sequencing and assembly.</title>
        <authorList>
            <person name="Kim I."/>
        </authorList>
    </citation>
    <scope>NUCLEOTIDE SEQUENCE [LARGE SCALE GENOMIC DNA]</scope>
    <source>
        <strain evidence="2 3">SSH13</strain>
    </source>
</reference>
<accession>A0A5C7FIY0</accession>